<proteinExistence type="predicted"/>
<organism evidence="2 3">
    <name type="scientific">Drosophila virilis</name>
    <name type="common">Fruit fly</name>
    <dbReference type="NCBI Taxonomy" id="7244"/>
    <lineage>
        <taxon>Eukaryota</taxon>
        <taxon>Metazoa</taxon>
        <taxon>Ecdysozoa</taxon>
        <taxon>Arthropoda</taxon>
        <taxon>Hexapoda</taxon>
        <taxon>Insecta</taxon>
        <taxon>Pterygota</taxon>
        <taxon>Neoptera</taxon>
        <taxon>Endopterygota</taxon>
        <taxon>Diptera</taxon>
        <taxon>Brachycera</taxon>
        <taxon>Muscomorpha</taxon>
        <taxon>Ephydroidea</taxon>
        <taxon>Drosophilidae</taxon>
        <taxon>Drosophila</taxon>
    </lineage>
</organism>
<dbReference type="Proteomes" id="UP000008792">
    <property type="component" value="Unassembled WGS sequence"/>
</dbReference>
<evidence type="ECO:0000256" key="1">
    <source>
        <dbReference type="SAM" id="MobiDB-lite"/>
    </source>
</evidence>
<feature type="region of interest" description="Disordered" evidence="1">
    <location>
        <begin position="1"/>
        <end position="21"/>
    </location>
</feature>
<reference evidence="2 3" key="1">
    <citation type="journal article" date="2007" name="Nature">
        <title>Evolution of genes and genomes on the Drosophila phylogeny.</title>
        <authorList>
            <consortium name="Drosophila 12 Genomes Consortium"/>
            <person name="Clark A.G."/>
            <person name="Eisen M.B."/>
            <person name="Smith D.R."/>
            <person name="Bergman C.M."/>
            <person name="Oliver B."/>
            <person name="Markow T.A."/>
            <person name="Kaufman T.C."/>
            <person name="Kellis M."/>
            <person name="Gelbart W."/>
            <person name="Iyer V.N."/>
            <person name="Pollard D.A."/>
            <person name="Sackton T.B."/>
            <person name="Larracuente A.M."/>
            <person name="Singh N.D."/>
            <person name="Abad J.P."/>
            <person name="Abt D.N."/>
            <person name="Adryan B."/>
            <person name="Aguade M."/>
            <person name="Akashi H."/>
            <person name="Anderson W.W."/>
            <person name="Aquadro C.F."/>
            <person name="Ardell D.H."/>
            <person name="Arguello R."/>
            <person name="Artieri C.G."/>
            <person name="Barbash D.A."/>
            <person name="Barker D."/>
            <person name="Barsanti P."/>
            <person name="Batterham P."/>
            <person name="Batzoglou S."/>
            <person name="Begun D."/>
            <person name="Bhutkar A."/>
            <person name="Blanco E."/>
            <person name="Bosak S.A."/>
            <person name="Bradley R.K."/>
            <person name="Brand A.D."/>
            <person name="Brent M.R."/>
            <person name="Brooks A.N."/>
            <person name="Brown R.H."/>
            <person name="Butlin R.K."/>
            <person name="Caggese C."/>
            <person name="Calvi B.R."/>
            <person name="Bernardo de Carvalho A."/>
            <person name="Caspi A."/>
            <person name="Castrezana S."/>
            <person name="Celniker S.E."/>
            <person name="Chang J.L."/>
            <person name="Chapple C."/>
            <person name="Chatterji S."/>
            <person name="Chinwalla A."/>
            <person name="Civetta A."/>
            <person name="Clifton S.W."/>
            <person name="Comeron J.M."/>
            <person name="Costello J.C."/>
            <person name="Coyne J.A."/>
            <person name="Daub J."/>
            <person name="David R.G."/>
            <person name="Delcher A.L."/>
            <person name="Delehaunty K."/>
            <person name="Do C.B."/>
            <person name="Ebling H."/>
            <person name="Edwards K."/>
            <person name="Eickbush T."/>
            <person name="Evans J.D."/>
            <person name="Filipski A."/>
            <person name="Findeiss S."/>
            <person name="Freyhult E."/>
            <person name="Fulton L."/>
            <person name="Fulton R."/>
            <person name="Garcia A.C."/>
            <person name="Gardiner A."/>
            <person name="Garfield D.A."/>
            <person name="Garvin B.E."/>
            <person name="Gibson G."/>
            <person name="Gilbert D."/>
            <person name="Gnerre S."/>
            <person name="Godfrey J."/>
            <person name="Good R."/>
            <person name="Gotea V."/>
            <person name="Gravely B."/>
            <person name="Greenberg A.J."/>
            <person name="Griffiths-Jones S."/>
            <person name="Gross S."/>
            <person name="Guigo R."/>
            <person name="Gustafson E.A."/>
            <person name="Haerty W."/>
            <person name="Hahn M.W."/>
            <person name="Halligan D.L."/>
            <person name="Halpern A.L."/>
            <person name="Halter G.M."/>
            <person name="Han M.V."/>
            <person name="Heger A."/>
            <person name="Hillier L."/>
            <person name="Hinrichs A.S."/>
            <person name="Holmes I."/>
            <person name="Hoskins R.A."/>
            <person name="Hubisz M.J."/>
            <person name="Hultmark D."/>
            <person name="Huntley M.A."/>
            <person name="Jaffe D.B."/>
            <person name="Jagadeeshan S."/>
            <person name="Jeck W.R."/>
            <person name="Johnson J."/>
            <person name="Jones C.D."/>
            <person name="Jordan W.C."/>
            <person name="Karpen G.H."/>
            <person name="Kataoka E."/>
            <person name="Keightley P.D."/>
            <person name="Kheradpour P."/>
            <person name="Kirkness E.F."/>
            <person name="Koerich L.B."/>
            <person name="Kristiansen K."/>
            <person name="Kudrna D."/>
            <person name="Kulathinal R.J."/>
            <person name="Kumar S."/>
            <person name="Kwok R."/>
            <person name="Lander E."/>
            <person name="Langley C.H."/>
            <person name="Lapoint R."/>
            <person name="Lazzaro B.P."/>
            <person name="Lee S.J."/>
            <person name="Levesque L."/>
            <person name="Li R."/>
            <person name="Lin C.F."/>
            <person name="Lin M.F."/>
            <person name="Lindblad-Toh K."/>
            <person name="Llopart A."/>
            <person name="Long M."/>
            <person name="Low L."/>
            <person name="Lozovsky E."/>
            <person name="Lu J."/>
            <person name="Luo M."/>
            <person name="Machado C.A."/>
            <person name="Makalowski W."/>
            <person name="Marzo M."/>
            <person name="Matsuda M."/>
            <person name="Matzkin L."/>
            <person name="McAllister B."/>
            <person name="McBride C.S."/>
            <person name="McKernan B."/>
            <person name="McKernan K."/>
            <person name="Mendez-Lago M."/>
            <person name="Minx P."/>
            <person name="Mollenhauer M.U."/>
            <person name="Montooth K."/>
            <person name="Mount S.M."/>
            <person name="Mu X."/>
            <person name="Myers E."/>
            <person name="Negre B."/>
            <person name="Newfeld S."/>
            <person name="Nielsen R."/>
            <person name="Noor M.A."/>
            <person name="O'Grady P."/>
            <person name="Pachter L."/>
            <person name="Papaceit M."/>
            <person name="Parisi M.J."/>
            <person name="Parisi M."/>
            <person name="Parts L."/>
            <person name="Pedersen J.S."/>
            <person name="Pesole G."/>
            <person name="Phillippy A.M."/>
            <person name="Ponting C.P."/>
            <person name="Pop M."/>
            <person name="Porcelli D."/>
            <person name="Powell J.R."/>
            <person name="Prohaska S."/>
            <person name="Pruitt K."/>
            <person name="Puig M."/>
            <person name="Quesneville H."/>
            <person name="Ram K.R."/>
            <person name="Rand D."/>
            <person name="Rasmussen M.D."/>
            <person name="Reed L.K."/>
            <person name="Reenan R."/>
            <person name="Reily A."/>
            <person name="Remington K.A."/>
            <person name="Rieger T.T."/>
            <person name="Ritchie M.G."/>
            <person name="Robin C."/>
            <person name="Rogers Y.H."/>
            <person name="Rohde C."/>
            <person name="Rozas J."/>
            <person name="Rubenfield M.J."/>
            <person name="Ruiz A."/>
            <person name="Russo S."/>
            <person name="Salzberg S.L."/>
            <person name="Sanchez-Gracia A."/>
            <person name="Saranga D.J."/>
            <person name="Sato H."/>
            <person name="Schaeffer S.W."/>
            <person name="Schatz M.C."/>
            <person name="Schlenke T."/>
            <person name="Schwartz R."/>
            <person name="Segarra C."/>
            <person name="Singh R.S."/>
            <person name="Sirot L."/>
            <person name="Sirota M."/>
            <person name="Sisneros N.B."/>
            <person name="Smith C.D."/>
            <person name="Smith T.F."/>
            <person name="Spieth J."/>
            <person name="Stage D.E."/>
            <person name="Stark A."/>
            <person name="Stephan W."/>
            <person name="Strausberg R.L."/>
            <person name="Strempel S."/>
            <person name="Sturgill D."/>
            <person name="Sutton G."/>
            <person name="Sutton G.G."/>
            <person name="Tao W."/>
            <person name="Teichmann S."/>
            <person name="Tobari Y.N."/>
            <person name="Tomimura Y."/>
            <person name="Tsolas J.M."/>
            <person name="Valente V.L."/>
            <person name="Venter E."/>
            <person name="Venter J.C."/>
            <person name="Vicario S."/>
            <person name="Vieira F.G."/>
            <person name="Vilella A.J."/>
            <person name="Villasante A."/>
            <person name="Walenz B."/>
            <person name="Wang J."/>
            <person name="Wasserman M."/>
            <person name="Watts T."/>
            <person name="Wilson D."/>
            <person name="Wilson R.K."/>
            <person name="Wing R.A."/>
            <person name="Wolfner M.F."/>
            <person name="Wong A."/>
            <person name="Wong G.K."/>
            <person name="Wu C.I."/>
            <person name="Wu G."/>
            <person name="Yamamoto D."/>
            <person name="Yang H.P."/>
            <person name="Yang S.P."/>
            <person name="Yorke J.A."/>
            <person name="Yoshida K."/>
            <person name="Zdobnov E."/>
            <person name="Zhang P."/>
            <person name="Zhang Y."/>
            <person name="Zimin A.V."/>
            <person name="Baldwin J."/>
            <person name="Abdouelleil A."/>
            <person name="Abdulkadir J."/>
            <person name="Abebe A."/>
            <person name="Abera B."/>
            <person name="Abreu J."/>
            <person name="Acer S.C."/>
            <person name="Aftuck L."/>
            <person name="Alexander A."/>
            <person name="An P."/>
            <person name="Anderson E."/>
            <person name="Anderson S."/>
            <person name="Arachi H."/>
            <person name="Azer M."/>
            <person name="Bachantsang P."/>
            <person name="Barry A."/>
            <person name="Bayul T."/>
            <person name="Berlin A."/>
            <person name="Bessette D."/>
            <person name="Bloom T."/>
            <person name="Blye J."/>
            <person name="Boguslavskiy L."/>
            <person name="Bonnet C."/>
            <person name="Boukhgalter B."/>
            <person name="Bourzgui I."/>
            <person name="Brown A."/>
            <person name="Cahill P."/>
            <person name="Channer S."/>
            <person name="Cheshatsang Y."/>
            <person name="Chuda L."/>
            <person name="Citroen M."/>
            <person name="Collymore A."/>
            <person name="Cooke P."/>
            <person name="Costello M."/>
            <person name="D'Aco K."/>
            <person name="Daza R."/>
            <person name="De Haan G."/>
            <person name="DeGray S."/>
            <person name="DeMaso C."/>
            <person name="Dhargay N."/>
            <person name="Dooley K."/>
            <person name="Dooley E."/>
            <person name="Doricent M."/>
            <person name="Dorje P."/>
            <person name="Dorjee K."/>
            <person name="Dupes A."/>
            <person name="Elong R."/>
            <person name="Falk J."/>
            <person name="Farina A."/>
            <person name="Faro S."/>
            <person name="Ferguson D."/>
            <person name="Fisher S."/>
            <person name="Foley C.D."/>
            <person name="Franke A."/>
            <person name="Friedrich D."/>
            <person name="Gadbois L."/>
            <person name="Gearin G."/>
            <person name="Gearin C.R."/>
            <person name="Giannoukos G."/>
            <person name="Goode T."/>
            <person name="Graham J."/>
            <person name="Grandbois E."/>
            <person name="Grewal S."/>
            <person name="Gyaltsen K."/>
            <person name="Hafez N."/>
            <person name="Hagos B."/>
            <person name="Hall J."/>
            <person name="Henson C."/>
            <person name="Hollinger A."/>
            <person name="Honan T."/>
            <person name="Huard M.D."/>
            <person name="Hughes L."/>
            <person name="Hurhula B."/>
            <person name="Husby M.E."/>
            <person name="Kamat A."/>
            <person name="Kanga B."/>
            <person name="Kashin S."/>
            <person name="Khazanovich D."/>
            <person name="Kisner P."/>
            <person name="Lance K."/>
            <person name="Lara M."/>
            <person name="Lee W."/>
            <person name="Lennon N."/>
            <person name="Letendre F."/>
            <person name="LeVine R."/>
            <person name="Lipovsky A."/>
            <person name="Liu X."/>
            <person name="Liu J."/>
            <person name="Liu S."/>
            <person name="Lokyitsang T."/>
            <person name="Lokyitsang Y."/>
            <person name="Lubonja R."/>
            <person name="Lui A."/>
            <person name="MacDonald P."/>
            <person name="Magnisalis V."/>
            <person name="Maru K."/>
            <person name="Matthews C."/>
            <person name="McCusker W."/>
            <person name="McDonough S."/>
            <person name="Mehta T."/>
            <person name="Meldrim J."/>
            <person name="Meneus L."/>
            <person name="Mihai O."/>
            <person name="Mihalev A."/>
            <person name="Mihova T."/>
            <person name="Mittelman R."/>
            <person name="Mlenga V."/>
            <person name="Montmayeur A."/>
            <person name="Mulrain L."/>
            <person name="Navidi A."/>
            <person name="Naylor J."/>
            <person name="Negash T."/>
            <person name="Nguyen T."/>
            <person name="Nguyen N."/>
            <person name="Nicol R."/>
            <person name="Norbu C."/>
            <person name="Norbu N."/>
            <person name="Novod N."/>
            <person name="O'Neill B."/>
            <person name="Osman S."/>
            <person name="Markiewicz E."/>
            <person name="Oyono O.L."/>
            <person name="Patti C."/>
            <person name="Phunkhang P."/>
            <person name="Pierre F."/>
            <person name="Priest M."/>
            <person name="Raghuraman S."/>
            <person name="Rege F."/>
            <person name="Reyes R."/>
            <person name="Rise C."/>
            <person name="Rogov P."/>
            <person name="Ross K."/>
            <person name="Ryan E."/>
            <person name="Settipalli S."/>
            <person name="Shea T."/>
            <person name="Sherpa N."/>
            <person name="Shi L."/>
            <person name="Shih D."/>
            <person name="Sparrow T."/>
            <person name="Spaulding J."/>
            <person name="Stalker J."/>
            <person name="Stange-Thomann N."/>
            <person name="Stavropoulos S."/>
            <person name="Stone C."/>
            <person name="Strader C."/>
            <person name="Tesfaye S."/>
            <person name="Thomson T."/>
            <person name="Thoulutsang Y."/>
            <person name="Thoulutsang D."/>
            <person name="Topham K."/>
            <person name="Topping I."/>
            <person name="Tsamla T."/>
            <person name="Vassiliev H."/>
            <person name="Vo A."/>
            <person name="Wangchuk T."/>
            <person name="Wangdi T."/>
            <person name="Weiand M."/>
            <person name="Wilkinson J."/>
            <person name="Wilson A."/>
            <person name="Yadav S."/>
            <person name="Young G."/>
            <person name="Yu Q."/>
            <person name="Zembek L."/>
            <person name="Zhong D."/>
            <person name="Zimmer A."/>
            <person name="Zwirko Z."/>
            <person name="Jaffe D.B."/>
            <person name="Alvarez P."/>
            <person name="Brockman W."/>
            <person name="Butler J."/>
            <person name="Chin C."/>
            <person name="Gnerre S."/>
            <person name="Grabherr M."/>
            <person name="Kleber M."/>
            <person name="Mauceli E."/>
            <person name="MacCallum I."/>
        </authorList>
    </citation>
    <scope>NUCLEOTIDE SEQUENCE [LARGE SCALE GENOMIC DNA]</scope>
    <source>
        <strain evidence="3">Tucson 15010-1051.87</strain>
    </source>
</reference>
<dbReference type="AlphaFoldDB" id="A0A0Q9W2Q6"/>
<dbReference type="EMBL" id="CH940652">
    <property type="protein sequence ID" value="KRF79094.1"/>
    <property type="molecule type" value="Genomic_DNA"/>
</dbReference>
<protein>
    <submittedName>
        <fullName evidence="2">Uncharacterized protein</fullName>
    </submittedName>
</protein>
<evidence type="ECO:0000313" key="2">
    <source>
        <dbReference type="EMBL" id="KRF79094.1"/>
    </source>
</evidence>
<evidence type="ECO:0000313" key="3">
    <source>
        <dbReference type="Proteomes" id="UP000008792"/>
    </source>
</evidence>
<keyword evidence="3" id="KW-1185">Reference proteome</keyword>
<sequence>MRINLSGRLGEAKTSQKTWRPELTHGRVSEIAQVSGPAQVRKLICIEHVRPSNRYCLKCSRKGVDCSTGCGAPIACAELPPYPQSPQSATHAPLSTMN</sequence>
<name>A0A0Q9W2Q6_DROVI</name>
<dbReference type="InParanoid" id="A0A0Q9W2Q6"/>
<gene>
    <name evidence="2" type="primary">Dvir\GJ26355</name>
    <name evidence="2" type="ORF">Dvir_GJ26355</name>
</gene>
<accession>A0A0Q9W2Q6</accession>